<evidence type="ECO:0000313" key="1">
    <source>
        <dbReference type="EMBL" id="BAU52768.1"/>
    </source>
</evidence>
<dbReference type="AlphaFoldDB" id="A0A110B3W3"/>
<sequence length="205" mass="22689">MNYLIFWATFIVLFALVFIFDRYYFMLRDNGTALPRPYSFSRVQLAWWTVIVLTSFISIIIISKGTAPTFDASTLYLLGISSATTIGATLIDVSDQTNPNISGLAQDMQGDNFFLDILSDKNGVNVHRFQTVVFNLVFGIWFIINVLINLSGHFNPDHVIPVISANNLILLGVSSGVYATLKATENKQATAATTPTTRVQTPIRG</sequence>
<protein>
    <submittedName>
        <fullName evidence="1">Uncharacterized protein</fullName>
    </submittedName>
</protein>
<evidence type="ECO:0000313" key="2">
    <source>
        <dbReference type="Proteomes" id="UP000218263"/>
    </source>
</evidence>
<organism evidence="1 2">
    <name type="scientific">Mucilaginibacter gotjawali</name>
    <dbReference type="NCBI Taxonomy" id="1550579"/>
    <lineage>
        <taxon>Bacteria</taxon>
        <taxon>Pseudomonadati</taxon>
        <taxon>Bacteroidota</taxon>
        <taxon>Sphingobacteriia</taxon>
        <taxon>Sphingobacteriales</taxon>
        <taxon>Sphingobacteriaceae</taxon>
        <taxon>Mucilaginibacter</taxon>
    </lineage>
</organism>
<keyword evidence="2" id="KW-1185">Reference proteome</keyword>
<dbReference type="OrthoDB" id="795005at2"/>
<dbReference type="KEGG" id="mgot:MgSA37_00931"/>
<accession>A0A110B3W3</accession>
<proteinExistence type="predicted"/>
<dbReference type="RefSeq" id="WP_096350055.1">
    <property type="nucleotide sequence ID" value="NZ_AP017313.1"/>
</dbReference>
<dbReference type="EMBL" id="AP017313">
    <property type="protein sequence ID" value="BAU52768.1"/>
    <property type="molecule type" value="Genomic_DNA"/>
</dbReference>
<gene>
    <name evidence="1" type="ORF">MgSA37_00931</name>
</gene>
<name>A0A110B3W3_9SPHI</name>
<reference evidence="1 2" key="1">
    <citation type="submission" date="2015-12" db="EMBL/GenBank/DDBJ databases">
        <title>Genome sequence of Mucilaginibacter gotjawali.</title>
        <authorList>
            <person name="Lee J.S."/>
            <person name="Lee K.C."/>
            <person name="Kim K.K."/>
            <person name="Lee B.W."/>
        </authorList>
    </citation>
    <scope>NUCLEOTIDE SEQUENCE [LARGE SCALE GENOMIC DNA]</scope>
    <source>
        <strain evidence="1 2">SA3-7</strain>
    </source>
</reference>
<dbReference type="Proteomes" id="UP000218263">
    <property type="component" value="Chromosome"/>
</dbReference>